<keyword evidence="2" id="KW-1133">Transmembrane helix</keyword>
<protein>
    <submittedName>
        <fullName evidence="3">Putative mucin TcMUCII</fullName>
    </submittedName>
</protein>
<proteinExistence type="predicted"/>
<sequence>MILLRLRQRRLRQRHQQPQPPLRQRHQALRRQRRQLRRRPPAHRHVFAKSTAASAALRGCVPRWCSPHPRWRTPLWAEEVCADCACQHSTAGFVRVCCGPLYKIIENNDCVLLHLLLLPCCVLRVVPRIRHVERIADALICMALEPWVCFSFYFNFCFLIIVFYCFLNLWFAVRCASSAIVLIPSVSWCVRCCCWGAAICCCAVAVRGVAAVSLFLLPSLLTGSQF</sequence>
<feature type="compositionally biased region" description="Basic residues" evidence="1">
    <location>
        <begin position="23"/>
        <end position="42"/>
    </location>
</feature>
<name>A0A7J6XJ10_TRYCR</name>
<feature type="region of interest" description="Disordered" evidence="1">
    <location>
        <begin position="10"/>
        <end position="42"/>
    </location>
</feature>
<evidence type="ECO:0000313" key="3">
    <source>
        <dbReference type="EMBL" id="KAF5214431.1"/>
    </source>
</evidence>
<feature type="transmembrane region" description="Helical" evidence="2">
    <location>
        <begin position="192"/>
        <end position="217"/>
    </location>
</feature>
<gene>
    <name evidence="3" type="ORF">ECC02_012975</name>
</gene>
<keyword evidence="2" id="KW-0812">Transmembrane</keyword>
<dbReference type="EMBL" id="JABDHM010000514">
    <property type="protein sequence ID" value="KAF5214431.1"/>
    <property type="molecule type" value="Genomic_DNA"/>
</dbReference>
<evidence type="ECO:0000313" key="4">
    <source>
        <dbReference type="Proteomes" id="UP000583944"/>
    </source>
</evidence>
<keyword evidence="2" id="KW-0472">Membrane</keyword>
<feature type="transmembrane region" description="Helical" evidence="2">
    <location>
        <begin position="150"/>
        <end position="171"/>
    </location>
</feature>
<dbReference type="VEuPathDB" id="TriTrypDB:ECC02_012975"/>
<dbReference type="VEuPathDB" id="TriTrypDB:BCY84_22514"/>
<evidence type="ECO:0000256" key="1">
    <source>
        <dbReference type="SAM" id="MobiDB-lite"/>
    </source>
</evidence>
<comment type="caution">
    <text evidence="3">The sequence shown here is derived from an EMBL/GenBank/DDBJ whole genome shotgun (WGS) entry which is preliminary data.</text>
</comment>
<organism evidence="3 4">
    <name type="scientific">Trypanosoma cruzi</name>
    <dbReference type="NCBI Taxonomy" id="5693"/>
    <lineage>
        <taxon>Eukaryota</taxon>
        <taxon>Discoba</taxon>
        <taxon>Euglenozoa</taxon>
        <taxon>Kinetoplastea</taxon>
        <taxon>Metakinetoplastina</taxon>
        <taxon>Trypanosomatida</taxon>
        <taxon>Trypanosomatidae</taxon>
        <taxon>Trypanosoma</taxon>
        <taxon>Schizotrypanum</taxon>
    </lineage>
</organism>
<evidence type="ECO:0000256" key="2">
    <source>
        <dbReference type="SAM" id="Phobius"/>
    </source>
</evidence>
<dbReference type="Proteomes" id="UP000583944">
    <property type="component" value="Unassembled WGS sequence"/>
</dbReference>
<accession>A0A7J6XJ10</accession>
<dbReference type="AlphaFoldDB" id="A0A7J6XJ10"/>
<reference evidence="3 4" key="1">
    <citation type="journal article" date="2019" name="Genome Biol. Evol.">
        <title>Nanopore Sequencing Significantly Improves Genome Assembly of the Protozoan Parasite Trypanosoma cruzi.</title>
        <authorList>
            <person name="Diaz-Viraque F."/>
            <person name="Pita S."/>
            <person name="Greif G."/>
            <person name="de Souza R.C.M."/>
            <person name="Iraola G."/>
            <person name="Robello C."/>
        </authorList>
    </citation>
    <scope>NUCLEOTIDE SEQUENCE [LARGE SCALE GENOMIC DNA]</scope>
    <source>
        <strain evidence="3 4">Berenice</strain>
    </source>
</reference>